<organismHost>
    <name type="scientific">Paramecium bursaria</name>
    <dbReference type="NCBI Taxonomy" id="74790"/>
</organismHost>
<organism evidence="1 2">
    <name type="scientific">Paramecium bursaria Chlorella virus MT325</name>
    <name type="common">PBCV-MT325</name>
    <dbReference type="NCBI Taxonomy" id="346932"/>
    <lineage>
        <taxon>Viruses</taxon>
        <taxon>Varidnaviria</taxon>
        <taxon>Bamfordvirae</taxon>
        <taxon>Nucleocytoviricota</taxon>
        <taxon>Megaviricetes</taxon>
        <taxon>Algavirales</taxon>
        <taxon>Phycodnaviridae</taxon>
        <taxon>Chlorovirus</taxon>
        <taxon>Chlorovirus conductrix</taxon>
        <taxon>Paramecium bursaria Chlorella virus A1</taxon>
    </lineage>
</organism>
<gene>
    <name evidence="1" type="primary">m821L</name>
    <name evidence="1" type="ORF">MT325_m821L</name>
</gene>
<name>A7IVK1_PBCVM</name>
<sequence length="89" mass="10146">MIGNVCVIVHDIVKFVIQAQLKPQLVYQHRILNLLVIRIKVIENPLLLIIKVVIHRFKLPNSAVEITIKLLCLLLLELLHLALEALDKG</sequence>
<proteinExistence type="predicted"/>
<accession>A7IVK1</accession>
<evidence type="ECO:0000313" key="2">
    <source>
        <dbReference type="Proteomes" id="UP000246715"/>
    </source>
</evidence>
<dbReference type="EMBL" id="DQ491001">
    <property type="protein sequence ID" value="ABT14375.1"/>
    <property type="molecule type" value="Genomic_DNA"/>
</dbReference>
<protein>
    <submittedName>
        <fullName evidence="1">Uncharacterized protein m821L</fullName>
    </submittedName>
</protein>
<reference evidence="1 2" key="1">
    <citation type="journal article" date="2007" name="Virology">
        <title>Sequence and annotation of the 314-kb MT325 and the 321-kb FR483 viruses that infect Chlorella Pbi.</title>
        <authorList>
            <person name="Fitzgerald L.A."/>
            <person name="Graves M.V."/>
            <person name="Li X."/>
            <person name="Feldblyum T."/>
            <person name="Hartigan J."/>
            <person name="Van Etten J.L."/>
        </authorList>
    </citation>
    <scope>NUCLEOTIDE SEQUENCE [LARGE SCALE GENOMIC DNA]</scope>
    <source>
        <strain evidence="1 2">MT325</strain>
    </source>
</reference>
<dbReference type="Proteomes" id="UP000246715">
    <property type="component" value="Segment"/>
</dbReference>
<evidence type="ECO:0000313" key="1">
    <source>
        <dbReference type="EMBL" id="ABT14375.1"/>
    </source>
</evidence>